<dbReference type="RefSeq" id="WP_066169407.1">
    <property type="nucleotide sequence ID" value="NZ_CP136137.1"/>
</dbReference>
<evidence type="ECO:0000256" key="1">
    <source>
        <dbReference type="ARBA" id="ARBA00012104"/>
    </source>
</evidence>
<accession>A0ABZ2U145</accession>
<evidence type="ECO:0000313" key="8">
    <source>
        <dbReference type="Proteomes" id="UP001479933"/>
    </source>
</evidence>
<evidence type="ECO:0000256" key="4">
    <source>
        <dbReference type="ARBA" id="ARBA00022777"/>
    </source>
</evidence>
<reference evidence="7 8" key="1">
    <citation type="journal article" date="2023" name="Virus Evol.">
        <title>Computational host range prediction-The good, the bad, and the ugly.</title>
        <authorList>
            <person name="Howell A.A."/>
            <person name="Versoza C.J."/>
            <person name="Pfeifer S.P."/>
        </authorList>
    </citation>
    <scope>NUCLEOTIDE SEQUENCE [LARGE SCALE GENOMIC DNA]</scope>
    <source>
        <strain evidence="7 8">1610/1b</strain>
    </source>
</reference>
<keyword evidence="5" id="KW-0067">ATP-binding</keyword>
<dbReference type="Proteomes" id="UP001479933">
    <property type="component" value="Chromosome"/>
</dbReference>
<proteinExistence type="predicted"/>
<protein>
    <recommendedName>
        <fullName evidence="1">pyridoxal kinase</fullName>
        <ecNumber evidence="1">2.7.1.35</ecNumber>
    </recommendedName>
</protein>
<feature type="domain" description="Pyridoxamine kinase/Phosphomethylpyrimidine kinase" evidence="6">
    <location>
        <begin position="34"/>
        <end position="274"/>
    </location>
</feature>
<evidence type="ECO:0000256" key="2">
    <source>
        <dbReference type="ARBA" id="ARBA00022679"/>
    </source>
</evidence>
<evidence type="ECO:0000259" key="6">
    <source>
        <dbReference type="Pfam" id="PF08543"/>
    </source>
</evidence>
<name>A0ABZ2U145_9ACTN</name>
<dbReference type="InterPro" id="IPR013749">
    <property type="entry name" value="PM/HMP-P_kinase-1"/>
</dbReference>
<evidence type="ECO:0000256" key="3">
    <source>
        <dbReference type="ARBA" id="ARBA00022741"/>
    </source>
</evidence>
<keyword evidence="4 7" id="KW-0418">Kinase</keyword>
<dbReference type="GO" id="GO:0016301">
    <property type="term" value="F:kinase activity"/>
    <property type="evidence" value="ECO:0007669"/>
    <property type="project" value="UniProtKB-KW"/>
</dbReference>
<dbReference type="SUPFAM" id="SSF53613">
    <property type="entry name" value="Ribokinase-like"/>
    <property type="match status" value="1"/>
</dbReference>
<dbReference type="PANTHER" id="PTHR10534">
    <property type="entry name" value="PYRIDOXAL KINASE"/>
    <property type="match status" value="1"/>
</dbReference>
<dbReference type="EMBL" id="CP136137">
    <property type="protein sequence ID" value="WYY07416.1"/>
    <property type="molecule type" value="Genomic_DNA"/>
</dbReference>
<dbReference type="Gene3D" id="3.40.1190.20">
    <property type="match status" value="1"/>
</dbReference>
<evidence type="ECO:0000256" key="5">
    <source>
        <dbReference type="ARBA" id="ARBA00022840"/>
    </source>
</evidence>
<keyword evidence="2" id="KW-0808">Transferase</keyword>
<evidence type="ECO:0000313" key="7">
    <source>
        <dbReference type="EMBL" id="WYY07416.1"/>
    </source>
</evidence>
<dbReference type="PANTHER" id="PTHR10534:SF15">
    <property type="entry name" value="PYRIDOXINE_PYRIDOXAL_PYRIDOXAMINE KINASE"/>
    <property type="match status" value="1"/>
</dbReference>
<organism evidence="7 8">
    <name type="scientific">Gordonia hydrophobica</name>
    <dbReference type="NCBI Taxonomy" id="40516"/>
    <lineage>
        <taxon>Bacteria</taxon>
        <taxon>Bacillati</taxon>
        <taxon>Actinomycetota</taxon>
        <taxon>Actinomycetes</taxon>
        <taxon>Mycobacteriales</taxon>
        <taxon>Gordoniaceae</taxon>
        <taxon>Gordonia</taxon>
    </lineage>
</organism>
<dbReference type="Pfam" id="PF08543">
    <property type="entry name" value="Phos_pyr_kin"/>
    <property type="match status" value="1"/>
</dbReference>
<dbReference type="InterPro" id="IPR004625">
    <property type="entry name" value="PyrdxlKinase"/>
</dbReference>
<dbReference type="InterPro" id="IPR029056">
    <property type="entry name" value="Ribokinase-like"/>
</dbReference>
<sequence>MTTDIFTTDDASGFELDPRPARVLVFGSHLAVGSVGLNAGLPVYDEARIRCAAIPTIVLSNLPHYRSVQAIDVSAEWITASLRDLTAAGLLANIDVVAVGYLAAPEQAYAIAAWYRGLDEPARPPLILDPTFGDADVGFYTDPAVAPALRDSLVPLAAVLTPNPFELAHLTADGGEVRPVDASDPDAVARRARDLPSADDADVVVTGVHPADGQIANVIVRADALEVVAGPEIPTSAKGLGDTFTAALVVALLNGAPLAEAVDAAGARVRRAIAGGQGGTRG</sequence>
<keyword evidence="8" id="KW-1185">Reference proteome</keyword>
<dbReference type="EC" id="2.7.1.35" evidence="1"/>
<gene>
    <name evidence="7" type="ORF">RVF87_20910</name>
</gene>
<keyword evidence="3" id="KW-0547">Nucleotide-binding</keyword>